<dbReference type="InterPro" id="IPR011053">
    <property type="entry name" value="Single_hybrid_motif"/>
</dbReference>
<evidence type="ECO:0000313" key="3">
    <source>
        <dbReference type="Proteomes" id="UP000062255"/>
    </source>
</evidence>
<name>A0A0K0X0R0_MYCGD</name>
<proteinExistence type="predicted"/>
<dbReference type="AlphaFoldDB" id="A0A0K0X0R0"/>
<dbReference type="EMBL" id="CP012150">
    <property type="protein sequence ID" value="AKS31004.1"/>
    <property type="molecule type" value="Genomic_DNA"/>
</dbReference>
<accession>A0A0K0X0R0</accession>
<dbReference type="OrthoDB" id="9805770at2"/>
<dbReference type="KEGG" id="mgo:AFA91_02950"/>
<dbReference type="Pfam" id="PF00364">
    <property type="entry name" value="Biotin_lipoyl"/>
    <property type="match status" value="1"/>
</dbReference>
<dbReference type="STRING" id="134601.AFA91_02950"/>
<dbReference type="Proteomes" id="UP000062255">
    <property type="component" value="Chromosome"/>
</dbReference>
<organism evidence="2 3">
    <name type="scientific">Mycolicibacterium goodii</name>
    <name type="common">Mycobacterium goodii</name>
    <dbReference type="NCBI Taxonomy" id="134601"/>
    <lineage>
        <taxon>Bacteria</taxon>
        <taxon>Bacillati</taxon>
        <taxon>Actinomycetota</taxon>
        <taxon>Actinomycetes</taxon>
        <taxon>Mycobacteriales</taxon>
        <taxon>Mycobacteriaceae</taxon>
        <taxon>Mycolicibacterium</taxon>
    </lineage>
</organism>
<sequence>MATREDLRIPLLDNVITVGSVTRWLAVDGERVQPGDVVAEVRVGRAETDVVVHRTGRLRHLVSVAAHKPVGTAIARVVDAEFGASSAPADPVAPAGVPGRRHCEFVLRPRTTDAHVVSAVNAVVAPRAEVVRAQRTGVAGVDYPPLPAGCEVAVGVGAVTERVVVVSAPDGTPAIAVRPTVTIGLTYSAAHDVEALLDEIGKALPSTGTDTGRA</sequence>
<evidence type="ECO:0000313" key="2">
    <source>
        <dbReference type="EMBL" id="AKS31004.1"/>
    </source>
</evidence>
<dbReference type="PATRIC" id="fig|134601.6.peg.616"/>
<dbReference type="InterPro" id="IPR000089">
    <property type="entry name" value="Biotin_lipoyl"/>
</dbReference>
<protein>
    <recommendedName>
        <fullName evidence="1">Lipoyl-binding domain-containing protein</fullName>
    </recommendedName>
</protein>
<evidence type="ECO:0000259" key="1">
    <source>
        <dbReference type="Pfam" id="PF00364"/>
    </source>
</evidence>
<dbReference type="SUPFAM" id="SSF51230">
    <property type="entry name" value="Single hybrid motif"/>
    <property type="match status" value="1"/>
</dbReference>
<reference evidence="2 3" key="1">
    <citation type="submission" date="2015-07" db="EMBL/GenBank/DDBJ databases">
        <title>Complete genome sequence of Mycobacterium goodii X7B, a facultative thermophilic biodesulfurizing bacterium.</title>
        <authorList>
            <person name="Yu B."/>
            <person name="Li F."/>
            <person name="Xu P."/>
        </authorList>
    </citation>
    <scope>NUCLEOTIDE SEQUENCE [LARGE SCALE GENOMIC DNA]</scope>
    <source>
        <strain evidence="2 3">X7B</strain>
    </source>
</reference>
<gene>
    <name evidence="2" type="ORF">AFA91_02950</name>
</gene>
<dbReference type="Gene3D" id="2.40.50.100">
    <property type="match status" value="1"/>
</dbReference>
<dbReference type="RefSeq" id="WP_049743415.1">
    <property type="nucleotide sequence ID" value="NZ_CP012150.1"/>
</dbReference>
<feature type="domain" description="Lipoyl-binding" evidence="1">
    <location>
        <begin position="6"/>
        <end position="62"/>
    </location>
</feature>